<feature type="region of interest" description="Disordered" evidence="1">
    <location>
        <begin position="71"/>
        <end position="106"/>
    </location>
</feature>
<dbReference type="AlphaFoldDB" id="A0A1X2G3F4"/>
<accession>A0A1X2G3F4</accession>
<comment type="caution">
    <text evidence="2">The sequence shown here is derived from an EMBL/GenBank/DDBJ whole genome shotgun (WGS) entry which is preliminary data.</text>
</comment>
<protein>
    <submittedName>
        <fullName evidence="2">Uncharacterized protein</fullName>
    </submittedName>
</protein>
<reference evidence="2 3" key="1">
    <citation type="submission" date="2016-07" db="EMBL/GenBank/DDBJ databases">
        <title>Pervasive Adenine N6-methylation of Active Genes in Fungi.</title>
        <authorList>
            <consortium name="DOE Joint Genome Institute"/>
            <person name="Mondo S.J."/>
            <person name="Dannebaum R.O."/>
            <person name="Kuo R.C."/>
            <person name="Labutti K."/>
            <person name="Haridas S."/>
            <person name="Kuo A."/>
            <person name="Salamov A."/>
            <person name="Ahrendt S.R."/>
            <person name="Lipzen A."/>
            <person name="Sullivan W."/>
            <person name="Andreopoulos W.B."/>
            <person name="Clum A."/>
            <person name="Lindquist E."/>
            <person name="Daum C."/>
            <person name="Ramamoorthy G.K."/>
            <person name="Gryganskyi A."/>
            <person name="Culley D."/>
            <person name="Magnuson J.K."/>
            <person name="James T.Y."/>
            <person name="O'Malley M.A."/>
            <person name="Stajich J.E."/>
            <person name="Spatafora J.W."/>
            <person name="Visel A."/>
            <person name="Grigoriev I.V."/>
        </authorList>
    </citation>
    <scope>NUCLEOTIDE SEQUENCE [LARGE SCALE GENOMIC DNA]</scope>
    <source>
        <strain evidence="2 3">NRRL 3301</strain>
    </source>
</reference>
<evidence type="ECO:0000313" key="2">
    <source>
        <dbReference type="EMBL" id="ORX43715.1"/>
    </source>
</evidence>
<keyword evidence="3" id="KW-1185">Reference proteome</keyword>
<dbReference type="Proteomes" id="UP000242146">
    <property type="component" value="Unassembled WGS sequence"/>
</dbReference>
<proteinExistence type="predicted"/>
<evidence type="ECO:0000256" key="1">
    <source>
        <dbReference type="SAM" id="MobiDB-lite"/>
    </source>
</evidence>
<feature type="compositionally biased region" description="Polar residues" evidence="1">
    <location>
        <begin position="92"/>
        <end position="106"/>
    </location>
</feature>
<gene>
    <name evidence="2" type="ORF">DM01DRAFT_1340681</name>
</gene>
<organism evidence="2 3">
    <name type="scientific">Hesseltinella vesiculosa</name>
    <dbReference type="NCBI Taxonomy" id="101127"/>
    <lineage>
        <taxon>Eukaryota</taxon>
        <taxon>Fungi</taxon>
        <taxon>Fungi incertae sedis</taxon>
        <taxon>Mucoromycota</taxon>
        <taxon>Mucoromycotina</taxon>
        <taxon>Mucoromycetes</taxon>
        <taxon>Mucorales</taxon>
        <taxon>Cunninghamellaceae</taxon>
        <taxon>Hesseltinella</taxon>
    </lineage>
</organism>
<dbReference type="EMBL" id="MCGT01000053">
    <property type="protein sequence ID" value="ORX43715.1"/>
    <property type="molecule type" value="Genomic_DNA"/>
</dbReference>
<evidence type="ECO:0000313" key="3">
    <source>
        <dbReference type="Proteomes" id="UP000242146"/>
    </source>
</evidence>
<sequence length="106" mass="11669">MRMINAKPSLKMFQALSANSLADTHLWSPTSSDVSSKSGFFDTQQSFHGSKRSLQYYRSLRHDHSDFSNSMASTLATLPPPSPSASTLSTLVWHSQTSAQQDPPSH</sequence>
<name>A0A1X2G3F4_9FUNG</name>